<evidence type="ECO:0000313" key="1">
    <source>
        <dbReference type="EMBL" id="KAI7730138.1"/>
    </source>
</evidence>
<protein>
    <submittedName>
        <fullName evidence="1">Uncharacterized protein</fullName>
    </submittedName>
</protein>
<keyword evidence="2" id="KW-1185">Reference proteome</keyword>
<dbReference type="EMBL" id="JAMZMK010010835">
    <property type="protein sequence ID" value="KAI7730138.1"/>
    <property type="molecule type" value="Genomic_DNA"/>
</dbReference>
<organism evidence="1 2">
    <name type="scientific">Ambrosia artemisiifolia</name>
    <name type="common">Common ragweed</name>
    <dbReference type="NCBI Taxonomy" id="4212"/>
    <lineage>
        <taxon>Eukaryota</taxon>
        <taxon>Viridiplantae</taxon>
        <taxon>Streptophyta</taxon>
        <taxon>Embryophyta</taxon>
        <taxon>Tracheophyta</taxon>
        <taxon>Spermatophyta</taxon>
        <taxon>Magnoliopsida</taxon>
        <taxon>eudicotyledons</taxon>
        <taxon>Gunneridae</taxon>
        <taxon>Pentapetalae</taxon>
        <taxon>asterids</taxon>
        <taxon>campanulids</taxon>
        <taxon>Asterales</taxon>
        <taxon>Asteraceae</taxon>
        <taxon>Asteroideae</taxon>
        <taxon>Heliantheae alliance</taxon>
        <taxon>Heliantheae</taxon>
        <taxon>Ambrosia</taxon>
    </lineage>
</organism>
<comment type="caution">
    <text evidence="1">The sequence shown here is derived from an EMBL/GenBank/DDBJ whole genome shotgun (WGS) entry which is preliminary data.</text>
</comment>
<name>A0AAD5G7G6_AMBAR</name>
<evidence type="ECO:0000313" key="2">
    <source>
        <dbReference type="Proteomes" id="UP001206925"/>
    </source>
</evidence>
<reference evidence="1" key="1">
    <citation type="submission" date="2022-06" db="EMBL/GenBank/DDBJ databases">
        <title>Uncovering the hologenomic basis of an extraordinary plant invasion.</title>
        <authorList>
            <person name="Bieker V.C."/>
            <person name="Martin M.D."/>
            <person name="Gilbert T."/>
            <person name="Hodgins K."/>
            <person name="Battlay P."/>
            <person name="Petersen B."/>
            <person name="Wilson J."/>
        </authorList>
    </citation>
    <scope>NUCLEOTIDE SEQUENCE</scope>
    <source>
        <strain evidence="1">AA19_3_7</strain>
        <tissue evidence="1">Leaf</tissue>
    </source>
</reference>
<proteinExistence type="predicted"/>
<dbReference type="AlphaFoldDB" id="A0AAD5G7G6"/>
<dbReference type="Proteomes" id="UP001206925">
    <property type="component" value="Unassembled WGS sequence"/>
</dbReference>
<gene>
    <name evidence="1" type="ORF">M8C21_001426</name>
</gene>
<feature type="non-terminal residue" evidence="1">
    <location>
        <position position="1"/>
    </location>
</feature>
<accession>A0AAD5G7G6</accession>
<sequence>IVVAAIDVFGGGDTFRLPDGGVVQTTGLRGFENKKVFMLVDMICYIGALDLLGFCQDLPVNIRMPFKTNSGGSAIGPLGVLEVLLAPATSVDDGVVL</sequence>